<dbReference type="HOGENOM" id="CLU_2237266_0_0_1"/>
<gene>
    <name evidence="1" type="ORF">Moror_6196</name>
</gene>
<accession>V2WSA6</accession>
<dbReference type="KEGG" id="mrr:Moror_6196"/>
<name>V2WSA6_MONRO</name>
<dbReference type="Proteomes" id="UP000017559">
    <property type="component" value="Unassembled WGS sequence"/>
</dbReference>
<dbReference type="EMBL" id="AWSO01001294">
    <property type="protein sequence ID" value="ESK84452.1"/>
    <property type="molecule type" value="Genomic_DNA"/>
</dbReference>
<keyword evidence="2" id="KW-1185">Reference proteome</keyword>
<organism evidence="1 2">
    <name type="scientific">Moniliophthora roreri (strain MCA 2997)</name>
    <name type="common">Cocoa frosty pod rot fungus</name>
    <name type="synonym">Crinipellis roreri</name>
    <dbReference type="NCBI Taxonomy" id="1381753"/>
    <lineage>
        <taxon>Eukaryota</taxon>
        <taxon>Fungi</taxon>
        <taxon>Dikarya</taxon>
        <taxon>Basidiomycota</taxon>
        <taxon>Agaricomycotina</taxon>
        <taxon>Agaricomycetes</taxon>
        <taxon>Agaricomycetidae</taxon>
        <taxon>Agaricales</taxon>
        <taxon>Marasmiineae</taxon>
        <taxon>Marasmiaceae</taxon>
        <taxon>Moniliophthora</taxon>
    </lineage>
</organism>
<protein>
    <submittedName>
        <fullName evidence="1">Uncharacterized protein</fullName>
    </submittedName>
</protein>
<proteinExistence type="predicted"/>
<reference evidence="1 2" key="1">
    <citation type="journal article" date="2014" name="BMC Genomics">
        <title>Genome and secretome analysis of the hemibiotrophic fungal pathogen, Moniliophthora roreri, which causes frosty pod rot disease of cacao: mechanisms of the biotrophic and necrotrophic phases.</title>
        <authorList>
            <person name="Meinhardt L.W."/>
            <person name="Costa G.G.L."/>
            <person name="Thomazella D.P.T."/>
            <person name="Teixeira P.J.P.L."/>
            <person name="Carazzolle M.F."/>
            <person name="Schuster S.C."/>
            <person name="Carlson J.E."/>
            <person name="Guiltinan M.J."/>
            <person name="Mieczkowski P."/>
            <person name="Farmer A."/>
            <person name="Ramaraj T."/>
            <person name="Crozier J."/>
            <person name="Davis R.E."/>
            <person name="Shao J."/>
            <person name="Melnick R.L."/>
            <person name="Pereira G.A.G."/>
            <person name="Bailey B.A."/>
        </authorList>
    </citation>
    <scope>NUCLEOTIDE SEQUENCE [LARGE SCALE GENOMIC DNA]</scope>
    <source>
        <strain evidence="1 2">MCA 2997</strain>
    </source>
</reference>
<evidence type="ECO:0000313" key="1">
    <source>
        <dbReference type="EMBL" id="ESK84452.1"/>
    </source>
</evidence>
<dbReference type="AlphaFoldDB" id="V2WSA6"/>
<evidence type="ECO:0000313" key="2">
    <source>
        <dbReference type="Proteomes" id="UP000017559"/>
    </source>
</evidence>
<sequence length="105" mass="11405">MSQVAGDWPLSVLASLVEGEQILSYSDILATEESQRQFASGFRDQVAPWAMPAEVLRLQNILPDLPHFSKVPVPLSNCVSTTSSTTGAFITPIRIPLYSSGIPFL</sequence>
<comment type="caution">
    <text evidence="1">The sequence shown here is derived from an EMBL/GenBank/DDBJ whole genome shotgun (WGS) entry which is preliminary data.</text>
</comment>